<feature type="transmembrane region" description="Helical" evidence="1">
    <location>
        <begin position="121"/>
        <end position="141"/>
    </location>
</feature>
<gene>
    <name evidence="2" type="ORF">NCTC13163_03102</name>
</gene>
<feature type="transmembrane region" description="Helical" evidence="1">
    <location>
        <begin position="12"/>
        <end position="30"/>
    </location>
</feature>
<feature type="transmembrane region" description="Helical" evidence="1">
    <location>
        <begin position="147"/>
        <end position="172"/>
    </location>
</feature>
<dbReference type="GO" id="GO:0005886">
    <property type="term" value="C:plasma membrane"/>
    <property type="evidence" value="ECO:0007669"/>
    <property type="project" value="TreeGrafter"/>
</dbReference>
<organism evidence="2 3">
    <name type="scientific">Exiguobacterium aurantiacum</name>
    <dbReference type="NCBI Taxonomy" id="33987"/>
    <lineage>
        <taxon>Bacteria</taxon>
        <taxon>Bacillati</taxon>
        <taxon>Bacillota</taxon>
        <taxon>Bacilli</taxon>
        <taxon>Bacillales</taxon>
        <taxon>Bacillales Family XII. Incertae Sedis</taxon>
        <taxon>Exiguobacterium</taxon>
    </lineage>
</organism>
<dbReference type="InterPro" id="IPR052712">
    <property type="entry name" value="Acid_resist_chaperone_HdeD"/>
</dbReference>
<dbReference type="AlphaFoldDB" id="A0A377FYN6"/>
<feature type="transmembrane region" description="Helical" evidence="1">
    <location>
        <begin position="91"/>
        <end position="109"/>
    </location>
</feature>
<proteinExistence type="predicted"/>
<evidence type="ECO:0000256" key="1">
    <source>
        <dbReference type="SAM" id="Phobius"/>
    </source>
</evidence>
<keyword evidence="1" id="KW-1133">Transmembrane helix</keyword>
<name>A0A377FYN6_9BACL</name>
<dbReference type="RefSeq" id="WP_024371089.1">
    <property type="nucleotide sequence ID" value="NZ_UGGP01000001.1"/>
</dbReference>
<dbReference type="STRING" id="1397694.GCA_000702585_00524"/>
<evidence type="ECO:0000313" key="3">
    <source>
        <dbReference type="Proteomes" id="UP000254060"/>
    </source>
</evidence>
<feature type="transmembrane region" description="Helical" evidence="1">
    <location>
        <begin position="36"/>
        <end position="54"/>
    </location>
</feature>
<dbReference type="EMBL" id="UGGP01000001">
    <property type="protein sequence ID" value="STO09664.1"/>
    <property type="molecule type" value="Genomic_DNA"/>
</dbReference>
<dbReference type="InterPro" id="IPR005325">
    <property type="entry name" value="DUF308_memb"/>
</dbReference>
<dbReference type="Proteomes" id="UP000254060">
    <property type="component" value="Unassembled WGS sequence"/>
</dbReference>
<keyword evidence="1" id="KW-0812">Transmembrane</keyword>
<keyword evidence="1" id="KW-0472">Membrane</keyword>
<protein>
    <submittedName>
        <fullName evidence="2">Uncharacterized conserved protein</fullName>
    </submittedName>
</protein>
<dbReference type="PANTHER" id="PTHR34989:SF1">
    <property type="entry name" value="PROTEIN HDED"/>
    <property type="match status" value="1"/>
</dbReference>
<dbReference type="PANTHER" id="PTHR34989">
    <property type="entry name" value="PROTEIN HDED"/>
    <property type="match status" value="1"/>
</dbReference>
<evidence type="ECO:0000313" key="2">
    <source>
        <dbReference type="EMBL" id="STO09664.1"/>
    </source>
</evidence>
<dbReference type="Pfam" id="PF03729">
    <property type="entry name" value="DUF308"/>
    <property type="match status" value="2"/>
</dbReference>
<sequence length="180" mass="20522">METLIKRLERSTLLQAGIYLLIGLFILLNPRFFFDVIVYVAAGYLAVLGLWAVFQGLRHKRAGLPPSFFMGIVYLLLALIVYFFAETLASLLPIFIGLLFVFGGIIRLIQAVGYRRTMADHWIYFFVTSLLWIGIGLLMLTNPFSSLLVLFQLFGGFLIAVGIIELVLYFTLRRTRREAM</sequence>
<dbReference type="OrthoDB" id="2352558at2"/>
<accession>A0A377FYN6</accession>
<reference evidence="2 3" key="1">
    <citation type="submission" date="2018-06" db="EMBL/GenBank/DDBJ databases">
        <authorList>
            <consortium name="Pathogen Informatics"/>
            <person name="Doyle S."/>
        </authorList>
    </citation>
    <scope>NUCLEOTIDE SEQUENCE [LARGE SCALE GENOMIC DNA]</scope>
    <source>
        <strain evidence="2 3">NCTC13163</strain>
    </source>
</reference>
<feature type="transmembrane region" description="Helical" evidence="1">
    <location>
        <begin position="66"/>
        <end position="85"/>
    </location>
</feature>